<dbReference type="SUPFAM" id="SSF54695">
    <property type="entry name" value="POZ domain"/>
    <property type="match status" value="1"/>
</dbReference>
<dbReference type="InterPro" id="IPR000210">
    <property type="entry name" value="BTB/POZ_dom"/>
</dbReference>
<dbReference type="Gene3D" id="3.30.710.10">
    <property type="entry name" value="Potassium Channel Kv1.1, Chain A"/>
    <property type="match status" value="1"/>
</dbReference>
<dbReference type="SMART" id="SM00225">
    <property type="entry name" value="BTB"/>
    <property type="match status" value="1"/>
</dbReference>
<dbReference type="CDD" id="cd18186">
    <property type="entry name" value="BTB_POZ_ZBTB_KLHL-like"/>
    <property type="match status" value="1"/>
</dbReference>
<dbReference type="InterPro" id="IPR011333">
    <property type="entry name" value="SKP1/BTB/POZ_sf"/>
</dbReference>
<organism evidence="2 3">
    <name type="scientific">Clathrus columnatus</name>
    <dbReference type="NCBI Taxonomy" id="1419009"/>
    <lineage>
        <taxon>Eukaryota</taxon>
        <taxon>Fungi</taxon>
        <taxon>Dikarya</taxon>
        <taxon>Basidiomycota</taxon>
        <taxon>Agaricomycotina</taxon>
        <taxon>Agaricomycetes</taxon>
        <taxon>Phallomycetidae</taxon>
        <taxon>Phallales</taxon>
        <taxon>Clathraceae</taxon>
        <taxon>Clathrus</taxon>
    </lineage>
</organism>
<dbReference type="Proteomes" id="UP001050691">
    <property type="component" value="Unassembled WGS sequence"/>
</dbReference>
<proteinExistence type="predicted"/>
<name>A0AAV5AQM6_9AGAM</name>
<feature type="domain" description="BTB" evidence="1">
    <location>
        <begin position="31"/>
        <end position="108"/>
    </location>
</feature>
<reference evidence="2" key="1">
    <citation type="submission" date="2021-10" db="EMBL/GenBank/DDBJ databases">
        <title>De novo Genome Assembly of Clathrus columnatus (Basidiomycota, Fungi) Using Illumina and Nanopore Sequence Data.</title>
        <authorList>
            <person name="Ogiso-Tanaka E."/>
            <person name="Itagaki H."/>
            <person name="Hosoya T."/>
            <person name="Hosaka K."/>
        </authorList>
    </citation>
    <scope>NUCLEOTIDE SEQUENCE</scope>
    <source>
        <strain evidence="2">MO-923</strain>
    </source>
</reference>
<accession>A0AAV5AQM6</accession>
<evidence type="ECO:0000313" key="3">
    <source>
        <dbReference type="Proteomes" id="UP001050691"/>
    </source>
</evidence>
<comment type="caution">
    <text evidence="2">The sequence shown here is derived from an EMBL/GenBank/DDBJ whole genome shotgun (WGS) entry which is preliminary data.</text>
</comment>
<evidence type="ECO:0000313" key="2">
    <source>
        <dbReference type="EMBL" id="GJJ15191.1"/>
    </source>
</evidence>
<protein>
    <recommendedName>
        <fullName evidence="1">BTB domain-containing protein</fullName>
    </recommendedName>
</protein>
<keyword evidence="3" id="KW-1185">Reference proteome</keyword>
<dbReference type="EMBL" id="BPWL01000010">
    <property type="protein sequence ID" value="GJJ15191.1"/>
    <property type="molecule type" value="Genomic_DNA"/>
</dbReference>
<dbReference type="AlphaFoldDB" id="A0AAV5AQM6"/>
<dbReference type="Pfam" id="PF00651">
    <property type="entry name" value="BTB"/>
    <property type="match status" value="1"/>
</dbReference>
<dbReference type="PROSITE" id="PS50097">
    <property type="entry name" value="BTB"/>
    <property type="match status" value="1"/>
</dbReference>
<sequence>METSLQTLGISDNADDAATSIQDPTYYSLDEFVVLKVEMIRYRILKSVLTAQSKFFKDLFSPQLSSVLIKDNKEGSSNAFPIVLEQVSCTVFSDLLNLIITGSLNPTVATTWKSEKWIPILYLADRWQMPALKQLALDSLRSQVSPHIKIKLGKDFKDESLIRSGLIDICSREAPITETEATEIGIKLTLECTAIREKLWKKFLEEYSMPQVAYAEIAGRIVFTNEYLGISI</sequence>
<gene>
    <name evidence="2" type="ORF">Clacol_009467</name>
</gene>
<evidence type="ECO:0000259" key="1">
    <source>
        <dbReference type="PROSITE" id="PS50097"/>
    </source>
</evidence>